<keyword evidence="7" id="KW-1185">Reference proteome</keyword>
<dbReference type="Proteomes" id="UP000295070">
    <property type="component" value="Chromosome 2"/>
</dbReference>
<dbReference type="InterPro" id="IPR041267">
    <property type="entry name" value="NLRP_HD2"/>
</dbReference>
<dbReference type="InterPro" id="IPR006553">
    <property type="entry name" value="Leu-rich_rpt_Cys-con_subtyp"/>
</dbReference>
<dbReference type="Pfam" id="PF13516">
    <property type="entry name" value="LRR_6"/>
    <property type="match status" value="9"/>
</dbReference>
<evidence type="ECO:0000259" key="5">
    <source>
        <dbReference type="PROSITE" id="PS50837"/>
    </source>
</evidence>
<proteinExistence type="predicted"/>
<dbReference type="InterPro" id="IPR027417">
    <property type="entry name" value="P-loop_NTPase"/>
</dbReference>
<evidence type="ECO:0000256" key="2">
    <source>
        <dbReference type="ARBA" id="ARBA00022737"/>
    </source>
</evidence>
<dbReference type="InterPro" id="IPR001611">
    <property type="entry name" value="Leu-rich_rpt"/>
</dbReference>
<dbReference type="SUPFAM" id="SSF52047">
    <property type="entry name" value="RNI-like"/>
    <property type="match status" value="2"/>
</dbReference>
<dbReference type="SMART" id="SM00368">
    <property type="entry name" value="LRR_RI"/>
    <property type="match status" value="13"/>
</dbReference>
<evidence type="ECO:0000256" key="3">
    <source>
        <dbReference type="ARBA" id="ARBA00022741"/>
    </source>
</evidence>
<keyword evidence="2" id="KW-0677">Repeat</keyword>
<evidence type="ECO:0000313" key="6">
    <source>
        <dbReference type="EMBL" id="TDH16544.1"/>
    </source>
</evidence>
<dbReference type="PROSITE" id="PS50837">
    <property type="entry name" value="NACHT"/>
    <property type="match status" value="1"/>
</dbReference>
<dbReference type="EMBL" id="SCKG01000002">
    <property type="protein sequence ID" value="TDH16544.1"/>
    <property type="molecule type" value="Genomic_DNA"/>
</dbReference>
<dbReference type="SMART" id="SM00367">
    <property type="entry name" value="LRR_CC"/>
    <property type="match status" value="4"/>
</dbReference>
<dbReference type="STRING" id="8167.A0A484DNE2"/>
<keyword evidence="3" id="KW-0547">Nucleotide-binding</keyword>
<evidence type="ECO:0000256" key="1">
    <source>
        <dbReference type="ARBA" id="ARBA00022614"/>
    </source>
</evidence>
<feature type="domain" description="NACHT" evidence="5">
    <location>
        <begin position="85"/>
        <end position="214"/>
    </location>
</feature>
<evidence type="ECO:0000313" key="7">
    <source>
        <dbReference type="Proteomes" id="UP000295070"/>
    </source>
</evidence>
<dbReference type="GO" id="GO:0005524">
    <property type="term" value="F:ATP binding"/>
    <property type="evidence" value="ECO:0007669"/>
    <property type="project" value="UniProtKB-KW"/>
</dbReference>
<dbReference type="Pfam" id="PF00560">
    <property type="entry name" value="LRR_1"/>
    <property type="match status" value="1"/>
</dbReference>
<sequence length="958" mass="107811">MDLQKVLKTTLKNKYLKLNGAYSENSLLPSRLCFRELKNDNTLSNLYQHEFRYVDKSDLHTWLFFKTVPLADILSCDCKHHSSQRTVLTLGVSGVGKTTTVQSCALEWAEGKGYYNIKLLFPLTFWELNLLKLEMSLIELLQTFYPELNKLNVSSLNENKVWFVLDGLDEYHLPLNFSCPTVRDVSEVSTVDTLVTNLIRGNLLPSAHIWITTRFAAATKIPESFLLKETEVQGFSDEQKEQHFRTVIGNKDLSNKAIDHVKISRSLDFLCEIPPICTIMANVLKSHLKSDDGLKINPLNLTQIYTNLVKASNSDIVAKLKKLALPRMGEGSVIYEHDLSESDISVEEASTFSKECPLVLREEKGLHNTTVFRFGHLSIQEFLAASAELDEIEAGSLQSVRCRYLVDQALQSDEGQSDVFLRFLFGLIKERGTLEPTDPLFDYTKKKILENILSYTAVGLFHCLREYDNQALLKEVKFFLKFGSSPIRDFYPMHWEFVRQRTSNFEGMRDCFEMQVSKRSDERLLRHLPAILKSRKAMLRFSNLTDKCCPALAAVLSTRESYLRELDLGYNSISDDGVRKLVEGLSDQNCRLKTIRLQGCGVTWLACEYLSPALRQSQKLQELDLSMNEIGDDGLRHLANGLRSPKCQLETLKLSQCNIEQKGCSCLASALQKNTGHLKVLDLSINMVGDEGAIELFQKCDISQLTKLEMYHCGLTALSCRSIGEALKVETSTLVELNLSNNDLKDEGFGLICEGMYAWCSLEKLNVSRCGITGTGCCKLAKVLCCVSQLYGVPMAKRELHAVELKELDLSMNCLRDEGIKAISAGLKNPYLNLKTLNLSHCRLTDGCCAELASGFASQGYVIRELDLSGNNLQDKGVKKLSLGLRSPQSKLEKLSLRSCCLSSRSIQFLTNALKSNPQHLEELHLMGNNLEDSGIRVLMELTKNKKYALHTIDVSTD</sequence>
<keyword evidence="1" id="KW-0433">Leucine-rich repeat</keyword>
<evidence type="ECO:0000256" key="4">
    <source>
        <dbReference type="ARBA" id="ARBA00022840"/>
    </source>
</evidence>
<comment type="caution">
    <text evidence="6">The sequence shown here is derived from an EMBL/GenBank/DDBJ whole genome shotgun (WGS) entry which is preliminary data.</text>
</comment>
<dbReference type="Gene3D" id="3.80.10.10">
    <property type="entry name" value="Ribonuclease Inhibitor"/>
    <property type="match status" value="2"/>
</dbReference>
<dbReference type="PANTHER" id="PTHR24106">
    <property type="entry name" value="NACHT, LRR AND CARD DOMAINS-CONTAINING"/>
    <property type="match status" value="1"/>
</dbReference>
<gene>
    <name evidence="6" type="ORF">EPR50_G00021840</name>
</gene>
<dbReference type="Gene3D" id="3.40.50.300">
    <property type="entry name" value="P-loop containing nucleotide triphosphate hydrolases"/>
    <property type="match status" value="1"/>
</dbReference>
<dbReference type="InterPro" id="IPR032675">
    <property type="entry name" value="LRR_dom_sf"/>
</dbReference>
<dbReference type="AlphaFoldDB" id="A0A484DNE2"/>
<name>A0A484DNE2_PERFV</name>
<accession>A0A484DNE2</accession>
<organism evidence="6 7">
    <name type="scientific">Perca flavescens</name>
    <name type="common">American yellow perch</name>
    <name type="synonym">Morone flavescens</name>
    <dbReference type="NCBI Taxonomy" id="8167"/>
    <lineage>
        <taxon>Eukaryota</taxon>
        <taxon>Metazoa</taxon>
        <taxon>Chordata</taxon>
        <taxon>Craniata</taxon>
        <taxon>Vertebrata</taxon>
        <taxon>Euteleostomi</taxon>
        <taxon>Actinopterygii</taxon>
        <taxon>Neopterygii</taxon>
        <taxon>Teleostei</taxon>
        <taxon>Neoteleostei</taxon>
        <taxon>Acanthomorphata</taxon>
        <taxon>Eupercaria</taxon>
        <taxon>Perciformes</taxon>
        <taxon>Percoidei</taxon>
        <taxon>Percidae</taxon>
        <taxon>Percinae</taxon>
        <taxon>Perca</taxon>
    </lineage>
</organism>
<reference evidence="6 7" key="1">
    <citation type="submission" date="2019-01" db="EMBL/GenBank/DDBJ databases">
        <title>A chromosome-scale genome assembly of the yellow perch, Perca flavescens.</title>
        <authorList>
            <person name="Feron R."/>
            <person name="Morvezen R."/>
            <person name="Bestin A."/>
            <person name="Haffray P."/>
            <person name="Klopp C."/>
            <person name="Zahm M."/>
            <person name="Cabau C."/>
            <person name="Roques C."/>
            <person name="Donnadieu C."/>
            <person name="Bouchez O."/>
            <person name="Christie M."/>
            <person name="Larson W."/>
            <person name="Guiguen Y."/>
        </authorList>
    </citation>
    <scope>NUCLEOTIDE SEQUENCE [LARGE SCALE GENOMIC DNA]</scope>
    <source>
        <strain evidence="6">YP-PL-M2</strain>
        <tissue evidence="6">Blood</tissue>
    </source>
</reference>
<dbReference type="Pfam" id="PF05729">
    <property type="entry name" value="NACHT"/>
    <property type="match status" value="1"/>
</dbReference>
<keyword evidence="4" id="KW-0067">ATP-binding</keyword>
<protein>
    <recommendedName>
        <fullName evidence="5">NACHT domain-containing protein</fullName>
    </recommendedName>
</protein>
<dbReference type="InterPro" id="IPR051261">
    <property type="entry name" value="NLR"/>
</dbReference>
<dbReference type="Pfam" id="PF17776">
    <property type="entry name" value="NLRC4_HD2"/>
    <property type="match status" value="1"/>
</dbReference>
<dbReference type="InterPro" id="IPR007111">
    <property type="entry name" value="NACHT_NTPase"/>
</dbReference>
<dbReference type="SUPFAM" id="SSF52540">
    <property type="entry name" value="P-loop containing nucleoside triphosphate hydrolases"/>
    <property type="match status" value="1"/>
</dbReference>